<feature type="domain" description="C2H2-type" evidence="1">
    <location>
        <begin position="13"/>
        <end position="35"/>
    </location>
</feature>
<protein>
    <recommendedName>
        <fullName evidence="1">C2H2-type domain-containing protein</fullName>
    </recommendedName>
</protein>
<dbReference type="EMBL" id="MG018928">
    <property type="protein sequence ID" value="ATW58148.1"/>
    <property type="molecule type" value="Genomic_DNA"/>
</dbReference>
<dbReference type="InterPro" id="IPR013087">
    <property type="entry name" value="Znf_C2H2_type"/>
</dbReference>
<proteinExistence type="predicted"/>
<reference evidence="3" key="1">
    <citation type="submission" date="2017-09" db="EMBL/GenBank/DDBJ databases">
        <authorList>
            <person name="Djurhuus A.M."/>
            <person name="Carstens A.B."/>
            <person name="Hansen L.H."/>
        </authorList>
    </citation>
    <scope>NUCLEOTIDE SEQUENCE [LARGE SCALE GENOMIC DNA]</scope>
</reference>
<organism evidence="2 3">
    <name type="scientific">Pseudomonas phage inbricus</name>
    <dbReference type="NCBI Taxonomy" id="2048976"/>
    <lineage>
        <taxon>Viruses</taxon>
        <taxon>Duplodnaviria</taxon>
        <taxon>Heunggongvirae</taxon>
        <taxon>Uroviricota</taxon>
        <taxon>Caudoviricetes</taxon>
        <taxon>Schitoviridae</taxon>
        <taxon>Rothmandenesvirinae</taxon>
        <taxon>Inbricusvirus</taxon>
        <taxon>Inbricusvirus inbricus</taxon>
    </lineage>
</organism>
<evidence type="ECO:0000259" key="1">
    <source>
        <dbReference type="PROSITE" id="PS00028"/>
    </source>
</evidence>
<sequence>MSCTCTTYRGLACTVCYGMYYHRSVILDHARDYLHHRREADHAFKSGDGAGSVTHAAEAHRALLAIVPLGRFQNTDQVVQFIRVEQSAGSIV</sequence>
<name>A0A2H4P7K5_9CAUD</name>
<evidence type="ECO:0000313" key="2">
    <source>
        <dbReference type="EMBL" id="ATW58148.1"/>
    </source>
</evidence>
<accession>A0A2H4P7K5</accession>
<gene>
    <name evidence="2" type="ORF">CNR35_00052</name>
</gene>
<dbReference type="PROSITE" id="PS00028">
    <property type="entry name" value="ZINC_FINGER_C2H2_1"/>
    <property type="match status" value="1"/>
</dbReference>
<evidence type="ECO:0000313" key="3">
    <source>
        <dbReference type="Proteomes" id="UP000240688"/>
    </source>
</evidence>
<dbReference type="Proteomes" id="UP000240688">
    <property type="component" value="Segment"/>
</dbReference>
<keyword evidence="3" id="KW-1185">Reference proteome</keyword>